<feature type="transmembrane region" description="Helical" evidence="2">
    <location>
        <begin position="138"/>
        <end position="159"/>
    </location>
</feature>
<organism evidence="3 4">
    <name type="scientific">Streptomyces polychromogenes</name>
    <dbReference type="NCBI Taxonomy" id="67342"/>
    <lineage>
        <taxon>Bacteria</taxon>
        <taxon>Bacillati</taxon>
        <taxon>Actinomycetota</taxon>
        <taxon>Actinomycetes</taxon>
        <taxon>Kitasatosporales</taxon>
        <taxon>Streptomycetaceae</taxon>
        <taxon>Streptomyces</taxon>
    </lineage>
</organism>
<feature type="transmembrane region" description="Helical" evidence="2">
    <location>
        <begin position="70"/>
        <end position="91"/>
    </location>
</feature>
<feature type="transmembrane region" description="Helical" evidence="2">
    <location>
        <begin position="103"/>
        <end position="126"/>
    </location>
</feature>
<evidence type="ECO:0000313" key="4">
    <source>
        <dbReference type="Proteomes" id="UP001501867"/>
    </source>
</evidence>
<keyword evidence="2" id="KW-1133">Transmembrane helix</keyword>
<dbReference type="Proteomes" id="UP001501867">
    <property type="component" value="Unassembled WGS sequence"/>
</dbReference>
<name>A0ABP3F1J2_9ACTN</name>
<sequence length="458" mass="50355">MTNTPAAFVGPPDDIGLRKVVIDGKTAGTVRNLNELGKVLRQAGLGLEDGVEWRGGDSTVWPDRTWLRRVTGVLMAVGLLGTASVLVKIGAKDAVDALTFAGRMAGFVLLAAGVVEAFCVLAAFDYWGRRRAAQSGPVLLLGASIALLASLGLLLLHVLNGSFPWYVLIWTALALWSFWALWVLVVRGRVWKRLHNPRHIAIGATVSTLLVVTNLAYGSVYVPSVAYPLVESTAAFGTPSLDKKGKMYLRVRLQIKNVGQVPVYVLGSIYWIKYRLANEGYPRYQVMSPGEFIDPPGRTLNPKEDYSVDVVAEIEHPETLTHEAVKVDTETFVVRKDRLEVAGDYEGSGKWKSELVKQGKEKDPPGPADNYKRYQSGISQSSELMNVVRGRERVTVWWVHSPYDPHLYVNVSRPGEDKTFEHGVGHAADRYGLALVRGSVAETPFPELLKKAQGQRPS</sequence>
<accession>A0ABP3F1J2</accession>
<comment type="caution">
    <text evidence="3">The sequence shown here is derived from an EMBL/GenBank/DDBJ whole genome shotgun (WGS) entry which is preliminary data.</text>
</comment>
<proteinExistence type="predicted"/>
<evidence type="ECO:0000313" key="3">
    <source>
        <dbReference type="EMBL" id="GAA0292387.1"/>
    </source>
</evidence>
<reference evidence="4" key="1">
    <citation type="journal article" date="2019" name="Int. J. Syst. Evol. Microbiol.">
        <title>The Global Catalogue of Microorganisms (GCM) 10K type strain sequencing project: providing services to taxonomists for standard genome sequencing and annotation.</title>
        <authorList>
            <consortium name="The Broad Institute Genomics Platform"/>
            <consortium name="The Broad Institute Genome Sequencing Center for Infectious Disease"/>
            <person name="Wu L."/>
            <person name="Ma J."/>
        </authorList>
    </citation>
    <scope>NUCLEOTIDE SEQUENCE [LARGE SCALE GENOMIC DNA]</scope>
    <source>
        <strain evidence="4">JCM 4505</strain>
    </source>
</reference>
<feature type="compositionally biased region" description="Basic and acidic residues" evidence="1">
    <location>
        <begin position="354"/>
        <end position="364"/>
    </location>
</feature>
<evidence type="ECO:0000256" key="1">
    <source>
        <dbReference type="SAM" id="MobiDB-lite"/>
    </source>
</evidence>
<dbReference type="EMBL" id="BAAABV010000016">
    <property type="protein sequence ID" value="GAA0292387.1"/>
    <property type="molecule type" value="Genomic_DNA"/>
</dbReference>
<gene>
    <name evidence="3" type="ORF">GCM10010302_33760</name>
</gene>
<keyword evidence="4" id="KW-1185">Reference proteome</keyword>
<feature type="transmembrane region" description="Helical" evidence="2">
    <location>
        <begin position="165"/>
        <end position="188"/>
    </location>
</feature>
<protein>
    <submittedName>
        <fullName evidence="3">Uncharacterized protein</fullName>
    </submittedName>
</protein>
<feature type="region of interest" description="Disordered" evidence="1">
    <location>
        <begin position="354"/>
        <end position="374"/>
    </location>
</feature>
<dbReference type="RefSeq" id="WP_344159287.1">
    <property type="nucleotide sequence ID" value="NZ_BAAABV010000016.1"/>
</dbReference>
<feature type="transmembrane region" description="Helical" evidence="2">
    <location>
        <begin position="200"/>
        <end position="222"/>
    </location>
</feature>
<evidence type="ECO:0000256" key="2">
    <source>
        <dbReference type="SAM" id="Phobius"/>
    </source>
</evidence>
<keyword evidence="2" id="KW-0472">Membrane</keyword>
<keyword evidence="2" id="KW-0812">Transmembrane</keyword>